<evidence type="ECO:0000313" key="9">
    <source>
        <dbReference type="EMBL" id="CAB9503351.1"/>
    </source>
</evidence>
<dbReference type="GO" id="GO:0016020">
    <property type="term" value="C:membrane"/>
    <property type="evidence" value="ECO:0007669"/>
    <property type="project" value="UniProtKB-SubCell"/>
</dbReference>
<dbReference type="CDD" id="cd02961">
    <property type="entry name" value="PDI_a_family"/>
    <property type="match status" value="1"/>
</dbReference>
<dbReference type="EMBL" id="CAICTM010000162">
    <property type="protein sequence ID" value="CAB9503351.1"/>
    <property type="molecule type" value="Genomic_DNA"/>
</dbReference>
<dbReference type="InterPro" id="IPR039542">
    <property type="entry name" value="Erv_N"/>
</dbReference>
<feature type="coiled-coil region" evidence="5">
    <location>
        <begin position="230"/>
        <end position="257"/>
    </location>
</feature>
<dbReference type="AlphaFoldDB" id="A0A9N8H704"/>
<dbReference type="GO" id="GO:0030134">
    <property type="term" value="C:COPII-coated ER to Golgi transport vesicle"/>
    <property type="evidence" value="ECO:0007669"/>
    <property type="project" value="TreeGrafter"/>
</dbReference>
<dbReference type="InterPro" id="IPR013766">
    <property type="entry name" value="Thioredoxin_domain"/>
</dbReference>
<evidence type="ECO:0000256" key="6">
    <source>
        <dbReference type="SAM" id="MobiDB-lite"/>
    </source>
</evidence>
<dbReference type="Pfam" id="PF13850">
    <property type="entry name" value="ERGIC_N"/>
    <property type="match status" value="1"/>
</dbReference>
<feature type="domain" description="Thioredoxin" evidence="8">
    <location>
        <begin position="157"/>
        <end position="340"/>
    </location>
</feature>
<evidence type="ECO:0000256" key="7">
    <source>
        <dbReference type="SAM" id="Phobius"/>
    </source>
</evidence>
<evidence type="ECO:0000259" key="8">
    <source>
        <dbReference type="PROSITE" id="PS51352"/>
    </source>
</evidence>
<organism evidence="9 10">
    <name type="scientific">Seminavis robusta</name>
    <dbReference type="NCBI Taxonomy" id="568900"/>
    <lineage>
        <taxon>Eukaryota</taxon>
        <taxon>Sar</taxon>
        <taxon>Stramenopiles</taxon>
        <taxon>Ochrophyta</taxon>
        <taxon>Bacillariophyta</taxon>
        <taxon>Bacillariophyceae</taxon>
        <taxon>Bacillariophycidae</taxon>
        <taxon>Naviculales</taxon>
        <taxon>Naviculaceae</taxon>
        <taxon>Seminavis</taxon>
    </lineage>
</organism>
<dbReference type="PANTHER" id="PTHR10984:SF37">
    <property type="entry name" value="PROTEIN DISULFIDE-ISOMERASE 5-3"/>
    <property type="match status" value="1"/>
</dbReference>
<gene>
    <name evidence="9" type="ORF">SEMRO_163_G073150.1</name>
</gene>
<reference evidence="9" key="1">
    <citation type="submission" date="2020-06" db="EMBL/GenBank/DDBJ databases">
        <authorList>
            <consortium name="Plant Systems Biology data submission"/>
        </authorList>
    </citation>
    <scope>NUCLEOTIDE SEQUENCE</scope>
    <source>
        <strain evidence="9">D6</strain>
    </source>
</reference>
<feature type="transmembrane region" description="Helical" evidence="7">
    <location>
        <begin position="551"/>
        <end position="573"/>
    </location>
</feature>
<keyword evidence="10" id="KW-1185">Reference proteome</keyword>
<keyword evidence="4 7" id="KW-0472">Membrane</keyword>
<keyword evidence="3 7" id="KW-1133">Transmembrane helix</keyword>
<dbReference type="InterPro" id="IPR012936">
    <property type="entry name" value="Erv_C"/>
</dbReference>
<dbReference type="InterPro" id="IPR045888">
    <property type="entry name" value="Erv"/>
</dbReference>
<comment type="subcellular location">
    <subcellularLocation>
        <location evidence="1">Membrane</location>
    </subcellularLocation>
</comment>
<keyword evidence="2 7" id="KW-0812">Transmembrane</keyword>
<evidence type="ECO:0000256" key="3">
    <source>
        <dbReference type="ARBA" id="ARBA00022989"/>
    </source>
</evidence>
<name>A0A9N8H704_9STRA</name>
<proteinExistence type="predicted"/>
<keyword evidence="5" id="KW-0175">Coiled coil</keyword>
<dbReference type="OrthoDB" id="72053at2759"/>
<dbReference type="GO" id="GO:0005783">
    <property type="term" value="C:endoplasmic reticulum"/>
    <property type="evidence" value="ECO:0007669"/>
    <property type="project" value="TreeGrafter"/>
</dbReference>
<dbReference type="InterPro" id="IPR036249">
    <property type="entry name" value="Thioredoxin-like_sf"/>
</dbReference>
<dbReference type="Proteomes" id="UP001153069">
    <property type="component" value="Unassembled WGS sequence"/>
</dbReference>
<evidence type="ECO:0000313" key="10">
    <source>
        <dbReference type="Proteomes" id="UP001153069"/>
    </source>
</evidence>
<evidence type="ECO:0000256" key="1">
    <source>
        <dbReference type="ARBA" id="ARBA00004370"/>
    </source>
</evidence>
<dbReference type="Pfam" id="PF00085">
    <property type="entry name" value="Thioredoxin"/>
    <property type="match status" value="2"/>
</dbReference>
<feature type="region of interest" description="Disordered" evidence="6">
    <location>
        <begin position="580"/>
        <end position="659"/>
    </location>
</feature>
<accession>A0A9N8H704</accession>
<sequence length="659" mass="74319">MGPLPSGPRRWVANLDMYKKVPGDLMEGTAQGSVFSIMVLVVIGTLIYLETKDYMTIQVVEELALDTHQLHRQKSLFGGNKFQSVGTSTAIPQKLQVKFNITMMDLKCDFATIDVVSVLGAQQNVTKNLQKWMVSAEGVQERYTQERNLRQHDLGEVQLHDKTVTKTLEELHQNGEDAVPLTEETLEQALKDSPFVFVDYFANWCSHCRLFAPTWERLAELMVDAKWHHHERVKEEIEIKKEEAKKAKQAQEMADKEGVNLNVLEEITYTEEEYQKALEAVRSPIVVGKVDCVNFHSLCRKQNIMSYPTIRLYVNGEIYKDFFGSRTVVNLLQFVVMAEEKVLGKRDDGTLTLSDHASVALDAHNVTPEEKARAMEVEAKRDNIWKPSEHPGCQIAGTLYLNKVPGNFYIQARSPTHSLEPTLANVSHEIHYLFFTTQRPPGVKPPKTLGNGLDESQRAQDGTIMVPPPKDSSMSNLGHPMNGNAYVTHKMHEAHHHYIKLVSTNLYNYQVLQNSQLVHYNLDQVPEAKFILDLSPIAVTYHASKRHWYDFVTSVMAIVGGTFTVVGILDAMLRTAVSTTKKVVQRRRRPPNTAQQQQNRNLPRPPPQPTREAFQHSKFGGGADPASQPIALQRPSNGTAPAATTARKTRTPLPRPPNR</sequence>
<evidence type="ECO:0000256" key="4">
    <source>
        <dbReference type="ARBA" id="ARBA00023136"/>
    </source>
</evidence>
<dbReference type="SUPFAM" id="SSF52833">
    <property type="entry name" value="Thioredoxin-like"/>
    <property type="match status" value="1"/>
</dbReference>
<comment type="caution">
    <text evidence="9">The sequence shown here is derived from an EMBL/GenBank/DDBJ whole genome shotgun (WGS) entry which is preliminary data.</text>
</comment>
<dbReference type="PROSITE" id="PS51352">
    <property type="entry name" value="THIOREDOXIN_2"/>
    <property type="match status" value="1"/>
</dbReference>
<feature type="transmembrane region" description="Helical" evidence="7">
    <location>
        <begin position="30"/>
        <end position="49"/>
    </location>
</feature>
<dbReference type="Gene3D" id="3.40.30.10">
    <property type="entry name" value="Glutaredoxin"/>
    <property type="match status" value="2"/>
</dbReference>
<dbReference type="Pfam" id="PF07970">
    <property type="entry name" value="COPIIcoated_ERV"/>
    <property type="match status" value="1"/>
</dbReference>
<dbReference type="PANTHER" id="PTHR10984">
    <property type="entry name" value="ENDOPLASMIC RETICULUM-GOLGI INTERMEDIATE COMPARTMENT PROTEIN"/>
    <property type="match status" value="1"/>
</dbReference>
<protein>
    <submittedName>
        <fullName evidence="9">Disulfide-isomerase 5-4</fullName>
    </submittedName>
</protein>
<evidence type="ECO:0000256" key="2">
    <source>
        <dbReference type="ARBA" id="ARBA00022692"/>
    </source>
</evidence>
<evidence type="ECO:0000256" key="5">
    <source>
        <dbReference type="SAM" id="Coils"/>
    </source>
</evidence>